<feature type="compositionally biased region" description="Basic and acidic residues" evidence="2">
    <location>
        <begin position="8"/>
        <end position="29"/>
    </location>
</feature>
<dbReference type="CDD" id="cd18809">
    <property type="entry name" value="SF1_C_RecD"/>
    <property type="match status" value="1"/>
</dbReference>
<dbReference type="KEGG" id="cvn:111102202"/>
<comment type="cofactor">
    <cofactor evidence="1">
        <name>Mg(2+)</name>
        <dbReference type="ChEBI" id="CHEBI:18420"/>
    </cofactor>
</comment>
<dbReference type="InterPro" id="IPR046700">
    <property type="entry name" value="DUF6570"/>
</dbReference>
<proteinExistence type="inferred from homology"/>
<keyword evidence="1" id="KW-0378">Hydrolase</keyword>
<feature type="region of interest" description="Disordered" evidence="2">
    <location>
        <begin position="1453"/>
        <end position="1472"/>
    </location>
</feature>
<dbReference type="InterPro" id="IPR010285">
    <property type="entry name" value="DNA_helicase_pif1-like_DEAD"/>
</dbReference>
<keyword evidence="1" id="KW-0547">Nucleotide-binding</keyword>
<keyword evidence="1" id="KW-0234">DNA repair</keyword>
<dbReference type="GO" id="GO:0043139">
    <property type="term" value="F:5'-3' DNA helicase activity"/>
    <property type="evidence" value="ECO:0007669"/>
    <property type="project" value="UniProtKB-EC"/>
</dbReference>
<dbReference type="SUPFAM" id="SSF52540">
    <property type="entry name" value="P-loop containing nucleoside triphosphate hydrolases"/>
    <property type="match status" value="2"/>
</dbReference>
<dbReference type="GO" id="GO:0000723">
    <property type="term" value="P:telomere maintenance"/>
    <property type="evidence" value="ECO:0007669"/>
    <property type="project" value="InterPro"/>
</dbReference>
<evidence type="ECO:0000256" key="1">
    <source>
        <dbReference type="RuleBase" id="RU363044"/>
    </source>
</evidence>
<dbReference type="Pfam" id="PF14214">
    <property type="entry name" value="Helitron_like_N"/>
    <property type="match status" value="1"/>
</dbReference>
<dbReference type="Gene3D" id="3.40.50.300">
    <property type="entry name" value="P-loop containing nucleotide triphosphate hydrolases"/>
    <property type="match status" value="1"/>
</dbReference>
<keyword evidence="4" id="KW-1185">Reference proteome</keyword>
<sequence>MPKRKKRGSEWQQRKSARERMRERRRHDETDDGLAPDDVLKTTVPCGTVDEAVMASPSNVLGQVSMGFPLKEEKPLARVRASLREKMHPLAPRLPPPRGSRLNARNEGKAPSSDSPPWVCAPARAPGPGPVHGSGPAVQAQLEGSREGCTSRTLKDEDLLTENKQYSESITNSILKEQNGQETIYDENDEISEKLYDTNDQMNIQETIYDDINDISENVYESNDDEDVQNTRHAESCNQEALKREKHLIALHIPFMKVMALPHGNQRNIHGPVVCVPSDLRKVTNLPIKRGEDLLLRVKLKRKLNYKGYHEYQFVNPKHIREALAFLKQNNHWYEQVSINTDCNDDDEQNNPEEKDEQIPSENVGETYEENEIPQDVNELHTVATDTCLQPVDIAQEVLDHYFDDIYDIAPGEGNNPVRLLQEYGNEAKTFPYLFPTGRFSWSEQRDTRITLSRYFNNRLMNSDDRFARDTNYIFFSQFVSDLNQVIEKTQISIRKCLGSLEGNQPVTSRMVQNPEVLSRLMKNDEALRFMQPIRGTPAYWSSAQKDLFAMLRQLGIPTWFCSFSAAEHRWNDAVASILRHQNDDRDPTSLDWSDKNEILRTNPVTVARMFEHRFHVFQTEVIFSKAEPIGKVTDFFQRVEFQQRGSPHMHCLYWIENAPKLDQDGEEAVCDFIDKYVSCAVPSENEDAELRSIVLAVQQHSKKHSKSCRKKGSECRFNFPRPPSVNTFISSPHEEGVSENDPEFIDLKQEQLLAKQILLNVWNEVQDLDDSKTTEDIFSAINLTQEEYEEAHKRLAKKRSIVLQRNPDELWINQYNPCLLKCWDANMDIQFVLDPFSCIVYIVSYISKSEREMGMLLKQTKIEAEEGNASARSTLKKIGSAYLNHREVGAQEAVYRVCNLKMKECSRKVVFIPVGENTTRLTKPLSQLKRKAYNECDRSNEQNEDGDDEDENDIWMTNIVERYENRPDDPLFQDMCLAEFCSEFRVLAKSQIPKSSNANVFELKNSKGFIQRRTRSKPAIIRYPRFNVEKMSEKYYQCHLQLFLPYRTKAYLKPPSFDLYQTFYENGHVRIQGKQEIQSVKDVVDTNHARFAQNEDVIAEAQEAFENIGEPEDAWANLCPESEKMRHECSKPKLILNENEELPDMQDDTNSSDVLYKVQQNSGSREEILPVLRSLNSTQMQVFYLVREWCLEKAFGRNPESLHIFITGGAGTGKSHLIKAVHYESSRILSKILSTPDGVSVLLGAFTGTAAFNIGGNTLHHLFSLPKFMPLPYEPLREQSLSEMRVQLGDLQVLIIDEISMVYKRLLYYVHERLVQIKKCKKPFGGVTVIAVGDFYQLPPVKQRKDERLYKENAQYSIDHWIDLFKVVELTDIMRQREDVAFATALNSLRDRLENQPMKKETTVMLNDCIREGPEDALHVYATNEEVNVYNLTMLRKSCDDLIEIDAQDFTKDSSSGNLKQKGKPMTKSRTDGLSSSLLLGVNARVMLTRNCNVDDGLVNGVMGHVSRFVFGQGSAANTVLAVEVIFDNMNVGKKTGKKTRCGNAVLIERVQEDIQEKKSTVRHQFPLRLSWACTSHKVQGMTVDKVVVNLDKCFSAGQGYVALSRVTSQNGLYIETSNPKILQRKIYADTEVKECLQKMPSLTLSERSPTSKEGIKILLHNIQSLNKHYEDLRKDIRFRDVDIICLTETWTRSGQDLSIFNIDGYQFHHVSRGEAYDNSDPQFSQLRKSKGGGVAIYLNKSCGENIVYAIAGKNVEGISVRILSSEISNSQTSPPDETH</sequence>
<gene>
    <name evidence="5" type="primary">LOC111102202</name>
</gene>
<comment type="similarity">
    <text evidence="1">Belongs to the helicase family.</text>
</comment>
<name>A0A8B8AGV1_CRAVI</name>
<evidence type="ECO:0000313" key="5">
    <source>
        <dbReference type="RefSeq" id="XP_022290561.1"/>
    </source>
</evidence>
<evidence type="ECO:0000256" key="2">
    <source>
        <dbReference type="SAM" id="MobiDB-lite"/>
    </source>
</evidence>
<evidence type="ECO:0000259" key="3">
    <source>
        <dbReference type="SMART" id="SM00382"/>
    </source>
</evidence>
<reference evidence="5" key="1">
    <citation type="submission" date="2025-08" db="UniProtKB">
        <authorList>
            <consortium name="RefSeq"/>
        </authorList>
    </citation>
    <scope>IDENTIFICATION</scope>
    <source>
        <tissue evidence="5">Whole sample</tissue>
    </source>
</reference>
<dbReference type="GO" id="GO:0006310">
    <property type="term" value="P:DNA recombination"/>
    <property type="evidence" value="ECO:0007669"/>
    <property type="project" value="UniProtKB-KW"/>
</dbReference>
<dbReference type="Gene3D" id="3.60.10.10">
    <property type="entry name" value="Endonuclease/exonuclease/phosphatase"/>
    <property type="match status" value="1"/>
</dbReference>
<comment type="catalytic activity">
    <reaction evidence="1">
        <text>ATP + H2O = ADP + phosphate + H(+)</text>
        <dbReference type="Rhea" id="RHEA:13065"/>
        <dbReference type="ChEBI" id="CHEBI:15377"/>
        <dbReference type="ChEBI" id="CHEBI:15378"/>
        <dbReference type="ChEBI" id="CHEBI:30616"/>
        <dbReference type="ChEBI" id="CHEBI:43474"/>
        <dbReference type="ChEBI" id="CHEBI:456216"/>
        <dbReference type="EC" id="5.6.2.3"/>
    </reaction>
</comment>
<feature type="compositionally biased region" description="Acidic residues" evidence="2">
    <location>
        <begin position="343"/>
        <end position="356"/>
    </location>
</feature>
<feature type="region of interest" description="Disordered" evidence="2">
    <location>
        <begin position="85"/>
        <end position="161"/>
    </location>
</feature>
<organism evidence="4 5">
    <name type="scientific">Crassostrea virginica</name>
    <name type="common">Eastern oyster</name>
    <dbReference type="NCBI Taxonomy" id="6565"/>
    <lineage>
        <taxon>Eukaryota</taxon>
        <taxon>Metazoa</taxon>
        <taxon>Spiralia</taxon>
        <taxon>Lophotrochozoa</taxon>
        <taxon>Mollusca</taxon>
        <taxon>Bivalvia</taxon>
        <taxon>Autobranchia</taxon>
        <taxon>Pteriomorphia</taxon>
        <taxon>Ostreida</taxon>
        <taxon>Ostreoidea</taxon>
        <taxon>Ostreidae</taxon>
        <taxon>Crassostrea</taxon>
    </lineage>
</organism>
<dbReference type="Proteomes" id="UP000694844">
    <property type="component" value="Chromosome 6"/>
</dbReference>
<keyword evidence="1" id="KW-0347">Helicase</keyword>
<dbReference type="SMART" id="SM00382">
    <property type="entry name" value="AAA"/>
    <property type="match status" value="1"/>
</dbReference>
<dbReference type="Pfam" id="PF05970">
    <property type="entry name" value="PIF1"/>
    <property type="match status" value="1"/>
</dbReference>
<dbReference type="InterPro" id="IPR025476">
    <property type="entry name" value="Helitron_helicase-like"/>
</dbReference>
<keyword evidence="1" id="KW-0227">DNA damage</keyword>
<dbReference type="GO" id="GO:0005524">
    <property type="term" value="F:ATP binding"/>
    <property type="evidence" value="ECO:0007669"/>
    <property type="project" value="UniProtKB-KW"/>
</dbReference>
<dbReference type="InterPro" id="IPR036691">
    <property type="entry name" value="Endo/exonu/phosph_ase_sf"/>
</dbReference>
<dbReference type="GeneID" id="111102202"/>
<accession>A0A8B8AGV1</accession>
<dbReference type="GO" id="GO:0016787">
    <property type="term" value="F:hydrolase activity"/>
    <property type="evidence" value="ECO:0007669"/>
    <property type="project" value="UniProtKB-KW"/>
</dbReference>
<feature type="domain" description="AAA+ ATPase" evidence="3">
    <location>
        <begin position="1201"/>
        <end position="1356"/>
    </location>
</feature>
<dbReference type="InterPro" id="IPR051055">
    <property type="entry name" value="PIF1_helicase"/>
</dbReference>
<dbReference type="RefSeq" id="XP_022290561.1">
    <property type="nucleotide sequence ID" value="XM_022434853.1"/>
</dbReference>
<dbReference type="GO" id="GO:0006281">
    <property type="term" value="P:DNA repair"/>
    <property type="evidence" value="ECO:0007669"/>
    <property type="project" value="UniProtKB-KW"/>
</dbReference>
<feature type="region of interest" description="Disordered" evidence="2">
    <location>
        <begin position="341"/>
        <end position="363"/>
    </location>
</feature>
<dbReference type="Pfam" id="PF20209">
    <property type="entry name" value="DUF6570"/>
    <property type="match status" value="1"/>
</dbReference>
<dbReference type="OrthoDB" id="10040528at2759"/>
<protein>
    <recommendedName>
        <fullName evidence="1">ATP-dependent DNA helicase</fullName>
        <ecNumber evidence="1">5.6.2.3</ecNumber>
    </recommendedName>
</protein>
<keyword evidence="1" id="KW-0233">DNA recombination</keyword>
<dbReference type="InterPro" id="IPR003593">
    <property type="entry name" value="AAA+_ATPase"/>
</dbReference>
<dbReference type="EC" id="5.6.2.3" evidence="1"/>
<dbReference type="PANTHER" id="PTHR47642">
    <property type="entry name" value="ATP-DEPENDENT DNA HELICASE"/>
    <property type="match status" value="1"/>
</dbReference>
<feature type="region of interest" description="Disordered" evidence="2">
    <location>
        <begin position="1"/>
        <end position="42"/>
    </location>
</feature>
<dbReference type="InterPro" id="IPR027417">
    <property type="entry name" value="P-loop_NTPase"/>
</dbReference>
<dbReference type="SUPFAM" id="SSF56219">
    <property type="entry name" value="DNase I-like"/>
    <property type="match status" value="1"/>
</dbReference>
<evidence type="ECO:0000313" key="4">
    <source>
        <dbReference type="Proteomes" id="UP000694844"/>
    </source>
</evidence>
<keyword evidence="1" id="KW-0067">ATP-binding</keyword>
<dbReference type="PANTHER" id="PTHR47642:SF3">
    <property type="entry name" value="ATP-DEPENDENT DNA HELICASE"/>
    <property type="match status" value="1"/>
</dbReference>